<dbReference type="InterPro" id="IPR051317">
    <property type="entry name" value="Gfo/Idh/MocA_oxidoreduct"/>
</dbReference>
<dbReference type="NCBIfam" id="NF008607">
    <property type="entry name" value="PRK11579.1"/>
    <property type="match status" value="1"/>
</dbReference>
<evidence type="ECO:0000259" key="3">
    <source>
        <dbReference type="Pfam" id="PF01408"/>
    </source>
</evidence>
<organism evidence="5 6">
    <name type="scientific">Paenibacillus antri</name>
    <dbReference type="NCBI Taxonomy" id="2582848"/>
    <lineage>
        <taxon>Bacteria</taxon>
        <taxon>Bacillati</taxon>
        <taxon>Bacillota</taxon>
        <taxon>Bacilli</taxon>
        <taxon>Bacillales</taxon>
        <taxon>Paenibacillaceae</taxon>
        <taxon>Paenibacillus</taxon>
    </lineage>
</organism>
<dbReference type="PANTHER" id="PTHR43708">
    <property type="entry name" value="CONSERVED EXPRESSED OXIDOREDUCTASE (EUROFUNG)"/>
    <property type="match status" value="1"/>
</dbReference>
<dbReference type="InterPro" id="IPR036291">
    <property type="entry name" value="NAD(P)-bd_dom_sf"/>
</dbReference>
<dbReference type="InterPro" id="IPR004104">
    <property type="entry name" value="Gfo/Idh/MocA-like_OxRdtase_C"/>
</dbReference>
<dbReference type="Proteomes" id="UP000309676">
    <property type="component" value="Unassembled WGS sequence"/>
</dbReference>
<evidence type="ECO:0000313" key="5">
    <source>
        <dbReference type="EMBL" id="TLS53801.1"/>
    </source>
</evidence>
<reference evidence="5 6" key="1">
    <citation type="submission" date="2019-05" db="EMBL/GenBank/DDBJ databases">
        <authorList>
            <person name="Narsing Rao M.P."/>
            <person name="Li W.J."/>
        </authorList>
    </citation>
    <scope>NUCLEOTIDE SEQUENCE [LARGE SCALE GENOMIC DNA]</scope>
    <source>
        <strain evidence="5 6">SYSU_K30003</strain>
    </source>
</reference>
<dbReference type="SUPFAM" id="SSF51735">
    <property type="entry name" value="NAD(P)-binding Rossmann-fold domains"/>
    <property type="match status" value="1"/>
</dbReference>
<protein>
    <submittedName>
        <fullName evidence="5">Oxidoreductase</fullName>
    </submittedName>
</protein>
<dbReference type="SUPFAM" id="SSF55347">
    <property type="entry name" value="Glyceraldehyde-3-phosphate dehydrogenase-like, C-terminal domain"/>
    <property type="match status" value="1"/>
</dbReference>
<dbReference type="Pfam" id="PF01408">
    <property type="entry name" value="GFO_IDH_MocA"/>
    <property type="match status" value="1"/>
</dbReference>
<accession>A0A5R9GDH6</accession>
<dbReference type="PANTHER" id="PTHR43708:SF5">
    <property type="entry name" value="CONSERVED EXPRESSED OXIDOREDUCTASE (EUROFUNG)-RELATED"/>
    <property type="match status" value="1"/>
</dbReference>
<dbReference type="EMBL" id="VCIW01000001">
    <property type="protein sequence ID" value="TLS53801.1"/>
    <property type="molecule type" value="Genomic_DNA"/>
</dbReference>
<name>A0A5R9GDH6_9BACL</name>
<keyword evidence="6" id="KW-1185">Reference proteome</keyword>
<dbReference type="RefSeq" id="WP_138191273.1">
    <property type="nucleotide sequence ID" value="NZ_VCIW01000001.1"/>
</dbReference>
<dbReference type="OrthoDB" id="9815825at2"/>
<dbReference type="Gene3D" id="3.40.50.720">
    <property type="entry name" value="NAD(P)-binding Rossmann-like Domain"/>
    <property type="match status" value="1"/>
</dbReference>
<keyword evidence="2" id="KW-0560">Oxidoreductase</keyword>
<comment type="similarity">
    <text evidence="1">Belongs to the Gfo/Idh/MocA family.</text>
</comment>
<evidence type="ECO:0000259" key="4">
    <source>
        <dbReference type="Pfam" id="PF02894"/>
    </source>
</evidence>
<sequence length="352" mass="38438">MNRIIRAGLIGFGFAGRTFHAPVITAAEGIELAAVVQRSGDEAAVRYPKSRIYRDVGELYADPTIDLVVVTTPSTEHYRFAKEALLAGKHVVVEKPFTVTSAEADELIALAKGAGLILSVYHNRRWDGDFLTIAKLLEEGALGDIVEAEFCWDRYRPNAGSGWRNVDEPGAGTFYDLGVHFLDQALCLFGRPETIRADLRTTRVGAKAVDAFDVALGYGSGGPAVRLKSSLLVQKPGPRYILHGTRGSFVKFGEDPQEQALKAGGTGLEPGWGQESPEFWGDLHADWGGLRVTGKVETLPGRYAAYYENVAAAIVGTRALQVLPEHARMAVRLIELGMQSDREKRTIRIEEE</sequence>
<dbReference type="AlphaFoldDB" id="A0A5R9GDH6"/>
<gene>
    <name evidence="5" type="ORF">FE782_00100</name>
</gene>
<dbReference type="InterPro" id="IPR000683">
    <property type="entry name" value="Gfo/Idh/MocA-like_OxRdtase_N"/>
</dbReference>
<dbReference type="Gene3D" id="3.30.360.10">
    <property type="entry name" value="Dihydrodipicolinate Reductase, domain 2"/>
    <property type="match status" value="1"/>
</dbReference>
<evidence type="ECO:0000313" key="6">
    <source>
        <dbReference type="Proteomes" id="UP000309676"/>
    </source>
</evidence>
<dbReference type="GO" id="GO:0016491">
    <property type="term" value="F:oxidoreductase activity"/>
    <property type="evidence" value="ECO:0007669"/>
    <property type="project" value="UniProtKB-KW"/>
</dbReference>
<evidence type="ECO:0000256" key="2">
    <source>
        <dbReference type="ARBA" id="ARBA00023002"/>
    </source>
</evidence>
<comment type="caution">
    <text evidence="5">The sequence shown here is derived from an EMBL/GenBank/DDBJ whole genome shotgun (WGS) entry which is preliminary data.</text>
</comment>
<dbReference type="Pfam" id="PF02894">
    <property type="entry name" value="GFO_IDH_MocA_C"/>
    <property type="match status" value="1"/>
</dbReference>
<dbReference type="GO" id="GO:0000166">
    <property type="term" value="F:nucleotide binding"/>
    <property type="evidence" value="ECO:0007669"/>
    <property type="project" value="InterPro"/>
</dbReference>
<proteinExistence type="inferred from homology"/>
<feature type="domain" description="Gfo/Idh/MocA-like oxidoreductase N-terminal" evidence="3">
    <location>
        <begin position="5"/>
        <end position="122"/>
    </location>
</feature>
<feature type="domain" description="Gfo/Idh/MocA-like oxidoreductase C-terminal" evidence="4">
    <location>
        <begin position="135"/>
        <end position="348"/>
    </location>
</feature>
<evidence type="ECO:0000256" key="1">
    <source>
        <dbReference type="ARBA" id="ARBA00010928"/>
    </source>
</evidence>